<proteinExistence type="predicted"/>
<reference evidence="2" key="1">
    <citation type="journal article" date="2014" name="Int. J. Syst. Evol. Microbiol.">
        <title>Complete genome sequence of Corynebacterium casei LMG S-19264T (=DSM 44701T), isolated from a smear-ripened cheese.</title>
        <authorList>
            <consortium name="US DOE Joint Genome Institute (JGI-PGF)"/>
            <person name="Walter F."/>
            <person name="Albersmeier A."/>
            <person name="Kalinowski J."/>
            <person name="Ruckert C."/>
        </authorList>
    </citation>
    <scope>NUCLEOTIDE SEQUENCE</scope>
    <source>
        <strain evidence="2">CGMCC 1.10998</strain>
    </source>
</reference>
<keyword evidence="1" id="KW-1133">Transmembrane helix</keyword>
<evidence type="ECO:0008006" key="4">
    <source>
        <dbReference type="Google" id="ProtNLM"/>
    </source>
</evidence>
<feature type="transmembrane region" description="Helical" evidence="1">
    <location>
        <begin position="100"/>
        <end position="120"/>
    </location>
</feature>
<feature type="transmembrane region" description="Helical" evidence="1">
    <location>
        <begin position="126"/>
        <end position="147"/>
    </location>
</feature>
<evidence type="ECO:0000313" key="2">
    <source>
        <dbReference type="EMBL" id="GGC60254.1"/>
    </source>
</evidence>
<keyword evidence="3" id="KW-1185">Reference proteome</keyword>
<reference evidence="2" key="2">
    <citation type="submission" date="2020-09" db="EMBL/GenBank/DDBJ databases">
        <authorList>
            <person name="Sun Q."/>
            <person name="Zhou Y."/>
        </authorList>
    </citation>
    <scope>NUCLEOTIDE SEQUENCE</scope>
    <source>
        <strain evidence="2">CGMCC 1.10998</strain>
    </source>
</reference>
<evidence type="ECO:0000313" key="3">
    <source>
        <dbReference type="Proteomes" id="UP000637423"/>
    </source>
</evidence>
<organism evidence="2 3">
    <name type="scientific">Undibacterium terreum</name>
    <dbReference type="NCBI Taxonomy" id="1224302"/>
    <lineage>
        <taxon>Bacteria</taxon>
        <taxon>Pseudomonadati</taxon>
        <taxon>Pseudomonadota</taxon>
        <taxon>Betaproteobacteria</taxon>
        <taxon>Burkholderiales</taxon>
        <taxon>Oxalobacteraceae</taxon>
        <taxon>Undibacterium</taxon>
    </lineage>
</organism>
<comment type="caution">
    <text evidence="2">The sequence shown here is derived from an EMBL/GenBank/DDBJ whole genome shotgun (WGS) entry which is preliminary data.</text>
</comment>
<dbReference type="EMBL" id="BMED01000001">
    <property type="protein sequence ID" value="GGC60254.1"/>
    <property type="molecule type" value="Genomic_DNA"/>
</dbReference>
<keyword evidence="1" id="KW-0472">Membrane</keyword>
<name>A0A916U4F3_9BURK</name>
<dbReference type="Proteomes" id="UP000637423">
    <property type="component" value="Unassembled WGS sequence"/>
</dbReference>
<dbReference type="RefSeq" id="WP_188564306.1">
    <property type="nucleotide sequence ID" value="NZ_BMED01000001.1"/>
</dbReference>
<protein>
    <recommendedName>
        <fullName evidence="4">Transmembrane protein</fullName>
    </recommendedName>
</protein>
<sequence length="158" mass="16711">MSKSLTIIKRVAALILMLSFFLPLSQCSSKYAEQRPGTESAAGTSAQTNNVTTTDISAYSVYPWPSVASIAVLLLFAWPAVLQLGLWLKPSAGTRSWMLLELPLIALTLSFIAFLCGWGQGLRYGAFIASGAAVAYGTATFITLTGLMKAPRGSGQAA</sequence>
<accession>A0A916U4F3</accession>
<dbReference type="AlphaFoldDB" id="A0A916U4F3"/>
<keyword evidence="1" id="KW-0812">Transmembrane</keyword>
<feature type="transmembrane region" description="Helical" evidence="1">
    <location>
        <begin position="67"/>
        <end position="88"/>
    </location>
</feature>
<gene>
    <name evidence="2" type="ORF">GCM10011396_03930</name>
</gene>
<evidence type="ECO:0000256" key="1">
    <source>
        <dbReference type="SAM" id="Phobius"/>
    </source>
</evidence>